<dbReference type="Pfam" id="PF05299">
    <property type="entry name" value="Peptidase_M61"/>
    <property type="match status" value="1"/>
</dbReference>
<dbReference type="Gene3D" id="1.10.390.10">
    <property type="entry name" value="Neutral Protease Domain 2"/>
    <property type="match status" value="1"/>
</dbReference>
<feature type="domain" description="Peptidase M61 N-terminal" evidence="3">
    <location>
        <begin position="37"/>
        <end position="200"/>
    </location>
</feature>
<feature type="domain" description="PDZ" evidence="2">
    <location>
        <begin position="538"/>
        <end position="596"/>
    </location>
</feature>
<proteinExistence type="predicted"/>
<dbReference type="InterPro" id="IPR027268">
    <property type="entry name" value="Peptidase_M4/M1_CTD_sf"/>
</dbReference>
<dbReference type="CDD" id="cd06779">
    <property type="entry name" value="cpPDZ_Deg_HtrA-like"/>
    <property type="match status" value="1"/>
</dbReference>
<dbReference type="EMBL" id="BAABJI010000004">
    <property type="protein sequence ID" value="GAA4931260.1"/>
    <property type="molecule type" value="Genomic_DNA"/>
</dbReference>
<evidence type="ECO:0000313" key="4">
    <source>
        <dbReference type="EMBL" id="GAA4931260.1"/>
    </source>
</evidence>
<dbReference type="Gene3D" id="2.60.40.3650">
    <property type="match status" value="1"/>
</dbReference>
<dbReference type="SUPFAM" id="SSF55486">
    <property type="entry name" value="Metalloproteases ('zincins'), catalytic domain"/>
    <property type="match status" value="1"/>
</dbReference>
<name>A0ABP9GAL6_9SPHI</name>
<organism evidence="4 5">
    <name type="scientific">Mucilaginibacter defluvii</name>
    <dbReference type="NCBI Taxonomy" id="1196019"/>
    <lineage>
        <taxon>Bacteria</taxon>
        <taxon>Pseudomonadati</taxon>
        <taxon>Bacteroidota</taxon>
        <taxon>Sphingobacteriia</taxon>
        <taxon>Sphingobacteriales</taxon>
        <taxon>Sphingobacteriaceae</taxon>
        <taxon>Mucilaginibacter</taxon>
    </lineage>
</organism>
<dbReference type="RefSeq" id="WP_345334336.1">
    <property type="nucleotide sequence ID" value="NZ_BAABJI010000004.1"/>
</dbReference>
<dbReference type="SUPFAM" id="SSF50156">
    <property type="entry name" value="PDZ domain-like"/>
    <property type="match status" value="1"/>
</dbReference>
<dbReference type="Pfam" id="PF17899">
    <property type="entry name" value="Peptidase_M61_N"/>
    <property type="match status" value="1"/>
</dbReference>
<dbReference type="InterPro" id="IPR007963">
    <property type="entry name" value="Peptidase_M61_catalytic"/>
</dbReference>
<keyword evidence="5" id="KW-1185">Reference proteome</keyword>
<dbReference type="PIRSF" id="PIRSF016493">
    <property type="entry name" value="Glycyl_aminpptds"/>
    <property type="match status" value="1"/>
</dbReference>
<dbReference type="InterPro" id="IPR001478">
    <property type="entry name" value="PDZ"/>
</dbReference>
<evidence type="ECO:0000259" key="3">
    <source>
        <dbReference type="Pfam" id="PF17899"/>
    </source>
</evidence>
<reference evidence="5" key="1">
    <citation type="journal article" date="2019" name="Int. J. Syst. Evol. Microbiol.">
        <title>The Global Catalogue of Microorganisms (GCM) 10K type strain sequencing project: providing services to taxonomists for standard genome sequencing and annotation.</title>
        <authorList>
            <consortium name="The Broad Institute Genomics Platform"/>
            <consortium name="The Broad Institute Genome Sequencing Center for Infectious Disease"/>
            <person name="Wu L."/>
            <person name="Ma J."/>
        </authorList>
    </citation>
    <scope>NUCLEOTIDE SEQUENCE [LARGE SCALE GENOMIC DNA]</scope>
    <source>
        <strain evidence="5">JCM 18283</strain>
    </source>
</reference>
<dbReference type="Gene3D" id="2.30.42.10">
    <property type="match status" value="1"/>
</dbReference>
<dbReference type="InterPro" id="IPR024191">
    <property type="entry name" value="Peptidase_M61"/>
</dbReference>
<accession>A0ABP9GAL6</accession>
<sequence>MKKLLLTAVVCLAVSATFGQRKRHRSRPVYSSSPVYYTVSFPNAVHHEAEIVMTLTAVPQGPLRVRMSRSSPGRYATHEFGKNIYNVKAYTNKGSELPIKQIEGDVYEIPSHQSVVNISYTLFGNWVDGTYAGIDAGQAHLNMPASFMWAVGFDRRPVKIQFIDLDKHQWKVSSQLKYEGNATYTAPNLQYMMDSPTELSGYKQASWEVTNPTGKRQKINLNVYSDDSQQFVNSFAQMVQKVVLEEQAVFGELPDYDYGEYTFINNVHSTVNGDGMEHRNSTIITDPIDKIEGNEVLVLGTFSHEYFHSWNVERIRPKSLEPFDFTHANQSSELWFAEGFTQYYGEMLLKRAGFYTVDDYAQVLDGLVNSVLNTPGAKKYPPVQMSRYAVFADAGVSIDMNNNSNIFTSYYVYGGATALALDLRLRAEFNLTLDDYMRFVWKKFGKTEKPYTVPMLQLALAQFTKEPAFASDFFRQYIYGIEKNDYEALLANAGFLVRKASAEKAWAGALSTGGGRVKSGQAHASYSGEGVLIAIPTVQNTPWYKAGLDAGDVILTIDGQTVKTTKDIEGIVGSKKPGDKLAVKYRNRNGEHNANVMLEASPYYDVISFEKAGKTLSKEQETFRNNWLQSKVK</sequence>
<dbReference type="Proteomes" id="UP001501436">
    <property type="component" value="Unassembled WGS sequence"/>
</dbReference>
<comment type="caution">
    <text evidence="4">The sequence shown here is derived from an EMBL/GenBank/DDBJ whole genome shotgun (WGS) entry which is preliminary data.</text>
</comment>
<evidence type="ECO:0000259" key="2">
    <source>
        <dbReference type="Pfam" id="PF13180"/>
    </source>
</evidence>
<evidence type="ECO:0000259" key="1">
    <source>
        <dbReference type="Pfam" id="PF05299"/>
    </source>
</evidence>
<dbReference type="InterPro" id="IPR036034">
    <property type="entry name" value="PDZ_sf"/>
</dbReference>
<feature type="domain" description="Peptidase M61 catalytic" evidence="1">
    <location>
        <begin position="299"/>
        <end position="414"/>
    </location>
</feature>
<protein>
    <submittedName>
        <fullName evidence="4">M61 family metallopeptidase</fullName>
    </submittedName>
</protein>
<evidence type="ECO:0000313" key="5">
    <source>
        <dbReference type="Proteomes" id="UP001501436"/>
    </source>
</evidence>
<dbReference type="Pfam" id="PF13180">
    <property type="entry name" value="PDZ_2"/>
    <property type="match status" value="1"/>
</dbReference>
<dbReference type="InterPro" id="IPR040756">
    <property type="entry name" value="Peptidase_M61_N"/>
</dbReference>
<gene>
    <name evidence="4" type="ORF">GCM10023313_40240</name>
</gene>